<feature type="transmembrane region" description="Helical" evidence="1">
    <location>
        <begin position="55"/>
        <end position="81"/>
    </location>
</feature>
<feature type="transmembrane region" description="Helical" evidence="1">
    <location>
        <begin position="101"/>
        <end position="118"/>
    </location>
</feature>
<evidence type="ECO:0000313" key="4">
    <source>
        <dbReference type="Proteomes" id="UP000178109"/>
    </source>
</evidence>
<keyword evidence="1" id="KW-0812">Transmembrane</keyword>
<dbReference type="SMART" id="SM00014">
    <property type="entry name" value="acidPPc"/>
    <property type="match status" value="1"/>
</dbReference>
<evidence type="ECO:0000313" key="3">
    <source>
        <dbReference type="EMBL" id="OGY92243.1"/>
    </source>
</evidence>
<keyword evidence="1" id="KW-1133">Transmembrane helix</keyword>
<evidence type="ECO:0000259" key="2">
    <source>
        <dbReference type="SMART" id="SM00014"/>
    </source>
</evidence>
<feature type="transmembrane region" description="Helical" evidence="1">
    <location>
        <begin position="20"/>
        <end position="43"/>
    </location>
</feature>
<name>A0A1G2BSV0_9BACT</name>
<dbReference type="EMBL" id="MHKO01000025">
    <property type="protein sequence ID" value="OGY92243.1"/>
    <property type="molecule type" value="Genomic_DNA"/>
</dbReference>
<dbReference type="STRING" id="1798553.A3H70_03310"/>
<protein>
    <recommendedName>
        <fullName evidence="2">Phosphatidic acid phosphatase type 2/haloperoxidase domain-containing protein</fullName>
    </recommendedName>
</protein>
<dbReference type="Gene3D" id="1.20.144.10">
    <property type="entry name" value="Phosphatidic acid phosphatase type 2/haloperoxidase"/>
    <property type="match status" value="1"/>
</dbReference>
<dbReference type="PANTHER" id="PTHR14969:SF13">
    <property type="entry name" value="AT30094P"/>
    <property type="match status" value="1"/>
</dbReference>
<dbReference type="Proteomes" id="UP000178109">
    <property type="component" value="Unassembled WGS sequence"/>
</dbReference>
<dbReference type="InterPro" id="IPR000326">
    <property type="entry name" value="PAP2/HPO"/>
</dbReference>
<dbReference type="AlphaFoldDB" id="A0A1G2BSV0"/>
<sequence>MFLELDYKISDWLFSLGRVLPLPAVIFAATWLIWILVVYLVMVSFFSSRRKRIFLLARSMAAVALTIAINAVITWLCWRYRPFVTLDFKPLLQPLFLDHSFPSSHAAIAWALAGSIWFHHKKNALLALLAAALISVGRVLAGVHYLSDVLAGGFIGLIVAWLVLKISLKIPPISRQQK</sequence>
<feature type="transmembrane region" description="Helical" evidence="1">
    <location>
        <begin position="149"/>
        <end position="168"/>
    </location>
</feature>
<dbReference type="InterPro" id="IPR036938">
    <property type="entry name" value="PAP2/HPO_sf"/>
</dbReference>
<feature type="transmembrane region" description="Helical" evidence="1">
    <location>
        <begin position="125"/>
        <end position="143"/>
    </location>
</feature>
<feature type="domain" description="Phosphatidic acid phosphatase type 2/haloperoxidase" evidence="2">
    <location>
        <begin position="54"/>
        <end position="164"/>
    </location>
</feature>
<gene>
    <name evidence="3" type="ORF">A3H70_03310</name>
</gene>
<accession>A0A1G2BSV0</accession>
<dbReference type="PANTHER" id="PTHR14969">
    <property type="entry name" value="SPHINGOSINE-1-PHOSPHATE PHOSPHOHYDROLASE"/>
    <property type="match status" value="1"/>
</dbReference>
<keyword evidence="1" id="KW-0472">Membrane</keyword>
<evidence type="ECO:0000256" key="1">
    <source>
        <dbReference type="SAM" id="Phobius"/>
    </source>
</evidence>
<reference evidence="3 4" key="1">
    <citation type="journal article" date="2016" name="Nat. Commun.">
        <title>Thousands of microbial genomes shed light on interconnected biogeochemical processes in an aquifer system.</title>
        <authorList>
            <person name="Anantharaman K."/>
            <person name="Brown C.T."/>
            <person name="Hug L.A."/>
            <person name="Sharon I."/>
            <person name="Castelle C.J."/>
            <person name="Probst A.J."/>
            <person name="Thomas B.C."/>
            <person name="Singh A."/>
            <person name="Wilkins M.J."/>
            <person name="Karaoz U."/>
            <person name="Brodie E.L."/>
            <person name="Williams K.H."/>
            <person name="Hubbard S.S."/>
            <person name="Banfield J.F."/>
        </authorList>
    </citation>
    <scope>NUCLEOTIDE SEQUENCE [LARGE SCALE GENOMIC DNA]</scope>
</reference>
<proteinExistence type="predicted"/>
<dbReference type="Pfam" id="PF01569">
    <property type="entry name" value="PAP2"/>
    <property type="match status" value="1"/>
</dbReference>
<dbReference type="SUPFAM" id="SSF48317">
    <property type="entry name" value="Acid phosphatase/Vanadium-dependent haloperoxidase"/>
    <property type="match status" value="1"/>
</dbReference>
<organism evidence="3 4">
    <name type="scientific">Candidatus Komeilibacteria bacterium RIFCSPLOWO2_02_FULL_48_11</name>
    <dbReference type="NCBI Taxonomy" id="1798553"/>
    <lineage>
        <taxon>Bacteria</taxon>
        <taxon>Candidatus Komeiliibacteriota</taxon>
    </lineage>
</organism>
<comment type="caution">
    <text evidence="3">The sequence shown here is derived from an EMBL/GenBank/DDBJ whole genome shotgun (WGS) entry which is preliminary data.</text>
</comment>